<sequence length="361" mass="41444">MTLVFSNKPKVNYIRFNLTLVRHAETYANAEGIIQGILDTELSNTGYHQSRALGLHLQYHRFTHIYSSDLKRAAETARQIHLLNRVSSCEIKFDTLLRERIFGIAQGRTRQWLRELAKENGVSYIDFVPSDAETTAQVRKRAIRFFENLCKEICLKYGTSTLLTKQDTSQYLTRYASAENLFRNQEILKSSHRKCSISTENIHYQLISPIILTRSCRSSIDSTLDLSSQSSNQQSKSPSSSILSYNSSIEKRRMLSKNLTDFSDKKDCLDLDILVVSHGAVIRELIKYFACDLKTDIGQHLETIQELAPNTSMTRFQVSYSTNEQQIPTATLQLIDYHNKTHLINRTNDEYNLDTTNICSF</sequence>
<evidence type="ECO:0000313" key="5">
    <source>
        <dbReference type="EMBL" id="CAF3769705.1"/>
    </source>
</evidence>
<evidence type="ECO:0008006" key="8">
    <source>
        <dbReference type="Google" id="ProtNLM"/>
    </source>
</evidence>
<dbReference type="GO" id="GO:0045820">
    <property type="term" value="P:negative regulation of glycolytic process"/>
    <property type="evidence" value="ECO:0007669"/>
    <property type="project" value="TreeGrafter"/>
</dbReference>
<dbReference type="EMBL" id="CAJOBG010000162">
    <property type="protein sequence ID" value="CAF3769705.1"/>
    <property type="molecule type" value="Genomic_DNA"/>
</dbReference>
<reference evidence="4" key="1">
    <citation type="submission" date="2021-02" db="EMBL/GenBank/DDBJ databases">
        <authorList>
            <person name="Nowell W R."/>
        </authorList>
    </citation>
    <scope>NUCLEOTIDE SEQUENCE</scope>
</reference>
<comment type="caution">
    <text evidence="4">The sequence shown here is derived from an EMBL/GenBank/DDBJ whole genome shotgun (WGS) entry which is preliminary data.</text>
</comment>
<dbReference type="GO" id="GO:0004331">
    <property type="term" value="F:fructose-2,6-bisphosphate 2-phosphatase activity"/>
    <property type="evidence" value="ECO:0007669"/>
    <property type="project" value="TreeGrafter"/>
</dbReference>
<dbReference type="Gene3D" id="3.40.50.1240">
    <property type="entry name" value="Phosphoglycerate mutase-like"/>
    <property type="match status" value="1"/>
</dbReference>
<feature type="active site" description="Tele-phosphohistidine intermediate" evidence="2">
    <location>
        <position position="23"/>
    </location>
</feature>
<dbReference type="InterPro" id="IPR013078">
    <property type="entry name" value="His_Pase_superF_clade-1"/>
</dbReference>
<dbReference type="GO" id="GO:0043456">
    <property type="term" value="P:regulation of pentose-phosphate shunt"/>
    <property type="evidence" value="ECO:0007669"/>
    <property type="project" value="TreeGrafter"/>
</dbReference>
<feature type="active site" description="Proton donor/acceptor" evidence="2">
    <location>
        <position position="99"/>
    </location>
</feature>
<name>A0A816PJR0_9BILA</name>
<dbReference type="CDD" id="cd07067">
    <property type="entry name" value="HP_PGM_like"/>
    <property type="match status" value="1"/>
</dbReference>
<evidence type="ECO:0000256" key="3">
    <source>
        <dbReference type="PIRSR" id="PIRSR613078-2"/>
    </source>
</evidence>
<keyword evidence="1" id="KW-0378">Hydrolase</keyword>
<evidence type="ECO:0000313" key="7">
    <source>
        <dbReference type="Proteomes" id="UP000663866"/>
    </source>
</evidence>
<dbReference type="SUPFAM" id="SSF53254">
    <property type="entry name" value="Phosphoglycerate mutase-like"/>
    <property type="match status" value="1"/>
</dbReference>
<dbReference type="SMART" id="SM00855">
    <property type="entry name" value="PGAM"/>
    <property type="match status" value="1"/>
</dbReference>
<evidence type="ECO:0000313" key="4">
    <source>
        <dbReference type="EMBL" id="CAF2048785.1"/>
    </source>
</evidence>
<dbReference type="InterPro" id="IPR029033">
    <property type="entry name" value="His_PPase_superfam"/>
</dbReference>
<evidence type="ECO:0000256" key="1">
    <source>
        <dbReference type="ARBA" id="ARBA00022801"/>
    </source>
</evidence>
<dbReference type="Proteomes" id="UP000663866">
    <property type="component" value="Unassembled WGS sequence"/>
</dbReference>
<evidence type="ECO:0000256" key="2">
    <source>
        <dbReference type="PIRSR" id="PIRSR613078-1"/>
    </source>
</evidence>
<accession>A0A816PJR0</accession>
<gene>
    <name evidence="5" type="ORF">OVN521_LOCUS2166</name>
    <name evidence="4" type="ORF">WKI299_LOCUS9755</name>
</gene>
<dbReference type="InterPro" id="IPR051695">
    <property type="entry name" value="Phosphoglycerate_Mutase"/>
</dbReference>
<evidence type="ECO:0000313" key="6">
    <source>
        <dbReference type="Proteomes" id="UP000663856"/>
    </source>
</evidence>
<feature type="binding site" evidence="3">
    <location>
        <begin position="22"/>
        <end position="29"/>
    </location>
    <ligand>
        <name>substrate</name>
    </ligand>
</feature>
<dbReference type="PANTHER" id="PTHR46517">
    <property type="entry name" value="FRUCTOSE-2,6-BISPHOSPHATASE TIGAR"/>
    <property type="match status" value="1"/>
</dbReference>
<dbReference type="AlphaFoldDB" id="A0A816PJR0"/>
<proteinExistence type="predicted"/>
<feature type="binding site" evidence="3">
    <location>
        <position position="72"/>
    </location>
    <ligand>
        <name>substrate</name>
    </ligand>
</feature>
<dbReference type="EMBL" id="CAJNRF010003265">
    <property type="protein sequence ID" value="CAF2048785.1"/>
    <property type="molecule type" value="Genomic_DNA"/>
</dbReference>
<organism evidence="4 6">
    <name type="scientific">Rotaria magnacalcarata</name>
    <dbReference type="NCBI Taxonomy" id="392030"/>
    <lineage>
        <taxon>Eukaryota</taxon>
        <taxon>Metazoa</taxon>
        <taxon>Spiralia</taxon>
        <taxon>Gnathifera</taxon>
        <taxon>Rotifera</taxon>
        <taxon>Eurotatoria</taxon>
        <taxon>Bdelloidea</taxon>
        <taxon>Philodinida</taxon>
        <taxon>Philodinidae</taxon>
        <taxon>Rotaria</taxon>
    </lineage>
</organism>
<keyword evidence="7" id="KW-1185">Reference proteome</keyword>
<dbReference type="PANTHER" id="PTHR46517:SF1">
    <property type="entry name" value="FRUCTOSE-2,6-BISPHOSPHATASE TIGAR"/>
    <property type="match status" value="1"/>
</dbReference>
<protein>
    <recommendedName>
        <fullName evidence="8">Fructose-2,6-bisphosphatase</fullName>
    </recommendedName>
</protein>
<dbReference type="GO" id="GO:0005829">
    <property type="term" value="C:cytosol"/>
    <property type="evidence" value="ECO:0007669"/>
    <property type="project" value="TreeGrafter"/>
</dbReference>
<dbReference type="Pfam" id="PF00300">
    <property type="entry name" value="His_Phos_1"/>
    <property type="match status" value="1"/>
</dbReference>
<dbReference type="Proteomes" id="UP000663856">
    <property type="component" value="Unassembled WGS sequence"/>
</dbReference>